<sequence>MERFETPGPIAVSLQLTVGAVRIDAAARTDTTVTVRPSSEESEADRKAVEQVRVGYADGTLQVRSPKARGLFGRPGSVTVEIALPEGSRLDGVASLADFVCEGALGECRLKTSAGDIRTGRTEAARLTTQYGDIAADHVAGRAEVTTGSGEVRIGVIDGEAVVKNSNGDTRIGEVTGDLRLRLANGGATVGLAHRDVTARSANGSFRLGEVVRGTIGLETSAGDLRIGVREGTAAWLDVHSKAGTVHSSLEPTRGPGTGETVEVHARTSYGDIEIHRAGG</sequence>
<evidence type="ECO:0000313" key="2">
    <source>
        <dbReference type="EMBL" id="GAA2089634.1"/>
    </source>
</evidence>
<dbReference type="EMBL" id="BAAAPE010000013">
    <property type="protein sequence ID" value="GAA2089634.1"/>
    <property type="molecule type" value="Genomic_DNA"/>
</dbReference>
<evidence type="ECO:0000313" key="3">
    <source>
        <dbReference type="Proteomes" id="UP001500016"/>
    </source>
</evidence>
<protein>
    <submittedName>
        <fullName evidence="2">DUF4097 family beta strand repeat-containing protein</fullName>
    </submittedName>
</protein>
<dbReference type="Gene3D" id="2.160.20.120">
    <property type="match status" value="1"/>
</dbReference>
<dbReference type="Pfam" id="PF13349">
    <property type="entry name" value="DUF4097"/>
    <property type="match status" value="1"/>
</dbReference>
<dbReference type="RefSeq" id="WP_344531895.1">
    <property type="nucleotide sequence ID" value="NZ_BAAAPE010000013.1"/>
</dbReference>
<comment type="caution">
    <text evidence="2">The sequence shown here is derived from an EMBL/GenBank/DDBJ whole genome shotgun (WGS) entry which is preliminary data.</text>
</comment>
<evidence type="ECO:0000259" key="1">
    <source>
        <dbReference type="Pfam" id="PF13349"/>
    </source>
</evidence>
<dbReference type="InterPro" id="IPR025164">
    <property type="entry name" value="Toastrack_DUF4097"/>
</dbReference>
<reference evidence="2 3" key="1">
    <citation type="journal article" date="2019" name="Int. J. Syst. Evol. Microbiol.">
        <title>The Global Catalogue of Microorganisms (GCM) 10K type strain sequencing project: providing services to taxonomists for standard genome sequencing and annotation.</title>
        <authorList>
            <consortium name="The Broad Institute Genomics Platform"/>
            <consortium name="The Broad Institute Genome Sequencing Center for Infectious Disease"/>
            <person name="Wu L."/>
            <person name="Ma J."/>
        </authorList>
    </citation>
    <scope>NUCLEOTIDE SEQUENCE [LARGE SCALE GENOMIC DNA]</scope>
    <source>
        <strain evidence="2 3">JCM 15478</strain>
    </source>
</reference>
<name>A0ABN2WDG6_9ACTN</name>
<accession>A0ABN2WDG6</accession>
<feature type="domain" description="DUF4097" evidence="1">
    <location>
        <begin position="28"/>
        <end position="275"/>
    </location>
</feature>
<keyword evidence="3" id="KW-1185">Reference proteome</keyword>
<dbReference type="Proteomes" id="UP001500016">
    <property type="component" value="Unassembled WGS sequence"/>
</dbReference>
<gene>
    <name evidence="2" type="ORF">GCM10009801_54060</name>
</gene>
<organism evidence="2 3">
    <name type="scientific">Streptomyces albiaxialis</name>
    <dbReference type="NCBI Taxonomy" id="329523"/>
    <lineage>
        <taxon>Bacteria</taxon>
        <taxon>Bacillati</taxon>
        <taxon>Actinomycetota</taxon>
        <taxon>Actinomycetes</taxon>
        <taxon>Kitasatosporales</taxon>
        <taxon>Streptomycetaceae</taxon>
        <taxon>Streptomyces</taxon>
    </lineage>
</organism>
<proteinExistence type="predicted"/>